<evidence type="ECO:0000313" key="1">
    <source>
        <dbReference type="EMBL" id="EKG12425.1"/>
    </source>
</evidence>
<gene>
    <name evidence="1" type="ORF">MPH_10542</name>
</gene>
<dbReference type="EMBL" id="AHHD01000451">
    <property type="protein sequence ID" value="EKG12425.1"/>
    <property type="molecule type" value="Genomic_DNA"/>
</dbReference>
<dbReference type="HOGENOM" id="CLU_042058_1_0_1"/>
<reference evidence="1 2" key="1">
    <citation type="journal article" date="2012" name="BMC Genomics">
        <title>Tools to kill: Genome of one of the most destructive plant pathogenic fungi Macrophomina phaseolina.</title>
        <authorList>
            <person name="Islam M.S."/>
            <person name="Haque M.S."/>
            <person name="Islam M.M."/>
            <person name="Emdad E.M."/>
            <person name="Halim A."/>
            <person name="Hossen Q.M.M."/>
            <person name="Hossain M.Z."/>
            <person name="Ahmed B."/>
            <person name="Rahim S."/>
            <person name="Rahman M.S."/>
            <person name="Alam M.M."/>
            <person name="Hou S."/>
            <person name="Wan X."/>
            <person name="Saito J.A."/>
            <person name="Alam M."/>
        </authorList>
    </citation>
    <scope>NUCLEOTIDE SEQUENCE [LARGE SCALE GENOMIC DNA]</scope>
    <source>
        <strain evidence="1 2">MS6</strain>
    </source>
</reference>
<dbReference type="AlphaFoldDB" id="K2S6I2"/>
<dbReference type="SUPFAM" id="SSF52047">
    <property type="entry name" value="RNI-like"/>
    <property type="match status" value="1"/>
</dbReference>
<dbReference type="OrthoDB" id="2305901at2759"/>
<dbReference type="Proteomes" id="UP000007129">
    <property type="component" value="Unassembled WGS sequence"/>
</dbReference>
<name>K2S6I2_MACPH</name>
<dbReference type="InParanoid" id="K2S6I2"/>
<accession>K2S6I2</accession>
<protein>
    <submittedName>
        <fullName evidence="1">Uncharacterized protein</fullName>
    </submittedName>
</protein>
<dbReference type="VEuPathDB" id="FungiDB:MPH_10542"/>
<proteinExistence type="predicted"/>
<sequence>MEPASSQALGIAHVVANILHRQVEHFQQVNGHTAFRLSQFALVNKLWADEATEMIWAHLDELAPLERVKPERRQYYAAKIRSLKVVLDPRSPPATACLSGLALPRLREVELMFYYDATLQHIPPVLTSEVRAVTVHFSPRCLARACDYAFEAMMTRCHHLETLKYIGPSRHLDPVKLLSLMSSQRQTLLDVRIHMADSLSQHSLTEDITTHLAERSMVRRIYAPKSELHAPRIQVPFKHLEILETRIDYRSLYTVSGSLPGLKTLRINLLRCEDLPSEPLDPILSRLANSTQLEILKIDRRPRPREGTSGVQTPVTLSGPAFASFAQACRNMKELSLSIQPGMVAQDFTVVHLERAALCFPQLREVALFLTPEASSVAAAAVSIFGRNCPELESCHILGEVTVLDIDWETETVFPNLRRLSLNQIRGQETNWSLDTYDSKLRKKFPRLELLQVMKSFPGPLSAGASYLYDVPRAPRSDPCA</sequence>
<organism evidence="1 2">
    <name type="scientific">Macrophomina phaseolina (strain MS6)</name>
    <name type="common">Charcoal rot fungus</name>
    <dbReference type="NCBI Taxonomy" id="1126212"/>
    <lineage>
        <taxon>Eukaryota</taxon>
        <taxon>Fungi</taxon>
        <taxon>Dikarya</taxon>
        <taxon>Ascomycota</taxon>
        <taxon>Pezizomycotina</taxon>
        <taxon>Dothideomycetes</taxon>
        <taxon>Dothideomycetes incertae sedis</taxon>
        <taxon>Botryosphaeriales</taxon>
        <taxon>Botryosphaeriaceae</taxon>
        <taxon>Macrophomina</taxon>
    </lineage>
</organism>
<comment type="caution">
    <text evidence="1">The sequence shown here is derived from an EMBL/GenBank/DDBJ whole genome shotgun (WGS) entry which is preliminary data.</text>
</comment>
<dbReference type="Gene3D" id="3.80.10.10">
    <property type="entry name" value="Ribonuclease Inhibitor"/>
    <property type="match status" value="1"/>
</dbReference>
<evidence type="ECO:0000313" key="2">
    <source>
        <dbReference type="Proteomes" id="UP000007129"/>
    </source>
</evidence>
<dbReference type="InterPro" id="IPR032675">
    <property type="entry name" value="LRR_dom_sf"/>
</dbReference>